<feature type="compositionally biased region" description="Polar residues" evidence="1">
    <location>
        <begin position="191"/>
        <end position="219"/>
    </location>
</feature>
<proteinExistence type="predicted"/>
<dbReference type="Proteomes" id="UP000054248">
    <property type="component" value="Unassembled WGS sequence"/>
</dbReference>
<evidence type="ECO:0000313" key="2">
    <source>
        <dbReference type="EMBL" id="KIO22579.1"/>
    </source>
</evidence>
<evidence type="ECO:0000313" key="3">
    <source>
        <dbReference type="Proteomes" id="UP000054248"/>
    </source>
</evidence>
<feature type="compositionally biased region" description="Polar residues" evidence="1">
    <location>
        <begin position="228"/>
        <end position="243"/>
    </location>
</feature>
<gene>
    <name evidence="2" type="ORF">M407DRAFT_9858</name>
</gene>
<name>A0A0C3QD10_9AGAM</name>
<accession>A0A0C3QD10</accession>
<reference evidence="2 3" key="1">
    <citation type="submission" date="2014-04" db="EMBL/GenBank/DDBJ databases">
        <authorList>
            <consortium name="DOE Joint Genome Institute"/>
            <person name="Kuo A."/>
            <person name="Girlanda M."/>
            <person name="Perotto S."/>
            <person name="Kohler A."/>
            <person name="Nagy L.G."/>
            <person name="Floudas D."/>
            <person name="Copeland A."/>
            <person name="Barry K.W."/>
            <person name="Cichocki N."/>
            <person name="Veneault-Fourrey C."/>
            <person name="LaButti K."/>
            <person name="Lindquist E.A."/>
            <person name="Lipzen A."/>
            <person name="Lundell T."/>
            <person name="Morin E."/>
            <person name="Murat C."/>
            <person name="Sun H."/>
            <person name="Tunlid A."/>
            <person name="Henrissat B."/>
            <person name="Grigoriev I.V."/>
            <person name="Hibbett D.S."/>
            <person name="Martin F."/>
            <person name="Nordberg H.P."/>
            <person name="Cantor M.N."/>
            <person name="Hua S.X."/>
        </authorList>
    </citation>
    <scope>NUCLEOTIDE SEQUENCE [LARGE SCALE GENOMIC DNA]</scope>
    <source>
        <strain evidence="2 3">MUT 4182</strain>
    </source>
</reference>
<evidence type="ECO:0000256" key="1">
    <source>
        <dbReference type="SAM" id="MobiDB-lite"/>
    </source>
</evidence>
<reference evidence="3" key="2">
    <citation type="submission" date="2015-01" db="EMBL/GenBank/DDBJ databases">
        <title>Evolutionary Origins and Diversification of the Mycorrhizal Mutualists.</title>
        <authorList>
            <consortium name="DOE Joint Genome Institute"/>
            <consortium name="Mycorrhizal Genomics Consortium"/>
            <person name="Kohler A."/>
            <person name="Kuo A."/>
            <person name="Nagy L.G."/>
            <person name="Floudas D."/>
            <person name="Copeland A."/>
            <person name="Barry K.W."/>
            <person name="Cichocki N."/>
            <person name="Veneault-Fourrey C."/>
            <person name="LaButti K."/>
            <person name="Lindquist E.A."/>
            <person name="Lipzen A."/>
            <person name="Lundell T."/>
            <person name="Morin E."/>
            <person name="Murat C."/>
            <person name="Riley R."/>
            <person name="Ohm R."/>
            <person name="Sun H."/>
            <person name="Tunlid A."/>
            <person name="Henrissat B."/>
            <person name="Grigoriev I.V."/>
            <person name="Hibbett D.S."/>
            <person name="Martin F."/>
        </authorList>
    </citation>
    <scope>NUCLEOTIDE SEQUENCE [LARGE SCALE GENOMIC DNA]</scope>
    <source>
        <strain evidence="3">MUT 4182</strain>
    </source>
</reference>
<keyword evidence="3" id="KW-1185">Reference proteome</keyword>
<sequence length="694" mass="75814">MSATSAQAHSGLSVLVNNVFDLNPDVNLLPGAMVFYSAYPAAEGKVGIYTKWAGEHGAQGAVKGVRNGVAPRSSTWSQAVNTLHKRYTELNPLGFDITSVLVVPDKDDDSDASASLGDGNGGEGALGSVGDLLDSLPTHILEAARHRRPPLVGAISIHSATPSKTSLADAITTPSHGLGDTGGLAQFSTPVKLKQSSAKPNTMSKSLDTTASRMSSGTAPPSHRPHTSKNSIPPNASTSSTLIDSPVRGVGISQFMAPSPEVYALGHWTETILEFIQCREVVIPIIKTHLLDFSHDEDDIGFQAVLSEVFTVELSHLVVKLLKLDAFLKTVGEKQSKQADATQKKTYKLSTQEQRERKKAKEAKLDALFADVKKVFRDKEDAVTELATKYDVPEHTVRGFIGEAKTTSSRAINPKNAYAHWRLQELNKDLPKGERLTLKDYYRDHGKEYEAAEDATIQLAIESLQKQRESKRMPVRKKGRAALRDVNTTMAKMATMADQLALRTDHQVMILASKTSHQSYAAPMAHVTPTAEGFTDTLFKTDMYAAAHHFEAYGTEGSQGVAHSSRTAHSRMKRDFVAAMHKSLHTASDRRDAILSYEHFHHKVVLRYHVDIVGWPNDIPFKNTSELTRAHLKRLYSLATSVPPALHFVALDQEELNQRIAKRTEDEANGLVEPWTGNKKKGAQSTPETAASAS</sequence>
<feature type="region of interest" description="Disordered" evidence="1">
    <location>
        <begin position="663"/>
        <end position="694"/>
    </location>
</feature>
<dbReference type="OrthoDB" id="3253416at2759"/>
<dbReference type="HOGENOM" id="CLU_396998_0_0_1"/>
<protein>
    <submittedName>
        <fullName evidence="2">Uncharacterized protein</fullName>
    </submittedName>
</protein>
<feature type="region of interest" description="Disordered" evidence="1">
    <location>
        <begin position="191"/>
        <end position="243"/>
    </location>
</feature>
<dbReference type="EMBL" id="KN823106">
    <property type="protein sequence ID" value="KIO22579.1"/>
    <property type="molecule type" value="Genomic_DNA"/>
</dbReference>
<dbReference type="AlphaFoldDB" id="A0A0C3QD10"/>
<organism evidence="2 3">
    <name type="scientific">Tulasnella calospora MUT 4182</name>
    <dbReference type="NCBI Taxonomy" id="1051891"/>
    <lineage>
        <taxon>Eukaryota</taxon>
        <taxon>Fungi</taxon>
        <taxon>Dikarya</taxon>
        <taxon>Basidiomycota</taxon>
        <taxon>Agaricomycotina</taxon>
        <taxon>Agaricomycetes</taxon>
        <taxon>Cantharellales</taxon>
        <taxon>Tulasnellaceae</taxon>
        <taxon>Tulasnella</taxon>
    </lineage>
</organism>
<feature type="compositionally biased region" description="Polar residues" evidence="1">
    <location>
        <begin position="683"/>
        <end position="694"/>
    </location>
</feature>